<proteinExistence type="predicted"/>
<dbReference type="Proteomes" id="UP000712281">
    <property type="component" value="Unassembled WGS sequence"/>
</dbReference>
<dbReference type="OrthoDB" id="1418673at2759"/>
<reference evidence="1" key="1">
    <citation type="submission" date="2019-12" db="EMBL/GenBank/DDBJ databases">
        <title>Genome sequencing and annotation of Brassica cretica.</title>
        <authorList>
            <person name="Studholme D.J."/>
            <person name="Sarris P.F."/>
        </authorList>
    </citation>
    <scope>NUCLEOTIDE SEQUENCE</scope>
    <source>
        <strain evidence="1">PFS-001/15</strain>
        <tissue evidence="1">Leaf</tissue>
    </source>
</reference>
<gene>
    <name evidence="1" type="ORF">F2Q68_00029868</name>
</gene>
<organism evidence="1 2">
    <name type="scientific">Brassica cretica</name>
    <name type="common">Mustard</name>
    <dbReference type="NCBI Taxonomy" id="69181"/>
    <lineage>
        <taxon>Eukaryota</taxon>
        <taxon>Viridiplantae</taxon>
        <taxon>Streptophyta</taxon>
        <taxon>Embryophyta</taxon>
        <taxon>Tracheophyta</taxon>
        <taxon>Spermatophyta</taxon>
        <taxon>Magnoliopsida</taxon>
        <taxon>eudicotyledons</taxon>
        <taxon>Gunneridae</taxon>
        <taxon>Pentapetalae</taxon>
        <taxon>rosids</taxon>
        <taxon>malvids</taxon>
        <taxon>Brassicales</taxon>
        <taxon>Brassicaceae</taxon>
        <taxon>Brassiceae</taxon>
        <taxon>Brassica</taxon>
    </lineage>
</organism>
<accession>A0A3N6RF44</accession>
<comment type="caution">
    <text evidence="1">The sequence shown here is derived from an EMBL/GenBank/DDBJ whole genome shotgun (WGS) entry which is preliminary data.</text>
</comment>
<dbReference type="AlphaFoldDB" id="A0A3N6RF44"/>
<name>A0A3N6RF44_BRACR</name>
<sequence>MEVTLLSSVSGISSVSSERVVGNAVFSSLKSNTRRRTYRVTAVNSIESKTHGGARRIRKNEDGAAVAKVVENPYTEAETEAEAASPDLRKSSSDFLEEAKDFVGDDGPPRWFSPLECSSQAQGSPLLIFIPGSSL</sequence>
<evidence type="ECO:0000313" key="2">
    <source>
        <dbReference type="Proteomes" id="UP000712281"/>
    </source>
</evidence>
<dbReference type="EMBL" id="QGKW02002005">
    <property type="protein sequence ID" value="KAF2540290.1"/>
    <property type="molecule type" value="Genomic_DNA"/>
</dbReference>
<protein>
    <submittedName>
        <fullName evidence="1">Uncharacterized protein</fullName>
    </submittedName>
</protein>
<evidence type="ECO:0000313" key="1">
    <source>
        <dbReference type="EMBL" id="KAF2540290.1"/>
    </source>
</evidence>